<dbReference type="InterPro" id="IPR013525">
    <property type="entry name" value="ABC2_TM"/>
</dbReference>
<dbReference type="EMBL" id="FNNQ01000013">
    <property type="protein sequence ID" value="SDX26739.1"/>
    <property type="molecule type" value="Genomic_DNA"/>
</dbReference>
<feature type="transmembrane region" description="Helical" evidence="5">
    <location>
        <begin position="537"/>
        <end position="564"/>
    </location>
</feature>
<dbReference type="Pfam" id="PF12698">
    <property type="entry name" value="ABC2_membrane_3"/>
    <property type="match status" value="1"/>
</dbReference>
<evidence type="ECO:0000256" key="5">
    <source>
        <dbReference type="SAM" id="Phobius"/>
    </source>
</evidence>
<dbReference type="Pfam" id="PF01061">
    <property type="entry name" value="ABC2_membrane"/>
    <property type="match status" value="1"/>
</dbReference>
<evidence type="ECO:0000313" key="9">
    <source>
        <dbReference type="Proteomes" id="UP000198534"/>
    </source>
</evidence>
<dbReference type="InterPro" id="IPR017500">
    <property type="entry name" value="Phage_infect_YhgE_N"/>
</dbReference>
<dbReference type="STRING" id="1048340.SAMN05444487_11318"/>
<dbReference type="PANTHER" id="PTHR43077:SF5">
    <property type="entry name" value="PHAGE INFECTION PROTEIN"/>
    <property type="match status" value="1"/>
</dbReference>
<dbReference type="AlphaFoldDB" id="A0A1H3ACZ6"/>
<keyword evidence="3 5" id="KW-1133">Transmembrane helix</keyword>
<feature type="transmembrane region" description="Helical" evidence="5">
    <location>
        <begin position="570"/>
        <end position="590"/>
    </location>
</feature>
<protein>
    <submittedName>
        <fullName evidence="8">Putative membrane protein</fullName>
    </submittedName>
</protein>
<dbReference type="Proteomes" id="UP000198534">
    <property type="component" value="Unassembled WGS sequence"/>
</dbReference>
<feature type="transmembrane region" description="Helical" evidence="5">
    <location>
        <begin position="505"/>
        <end position="525"/>
    </location>
</feature>
<feature type="transmembrane region" description="Helical" evidence="5">
    <location>
        <begin position="21"/>
        <end position="44"/>
    </location>
</feature>
<dbReference type="RefSeq" id="WP_091741460.1">
    <property type="nucleotide sequence ID" value="NZ_FNNQ01000013.1"/>
</dbReference>
<dbReference type="Gene3D" id="3.40.1710.10">
    <property type="entry name" value="abc type-2 transporter like domain"/>
    <property type="match status" value="1"/>
</dbReference>
<reference evidence="8 9" key="1">
    <citation type="submission" date="2016-10" db="EMBL/GenBank/DDBJ databases">
        <authorList>
            <person name="de Groot N.N."/>
        </authorList>
    </citation>
    <scope>NUCLEOTIDE SEQUENCE [LARGE SCALE GENOMIC DNA]</scope>
    <source>
        <strain evidence="8 9">DSM 45610</strain>
    </source>
</reference>
<comment type="subcellular location">
    <subcellularLocation>
        <location evidence="1">Membrane</location>
        <topology evidence="1">Multi-pass membrane protein</topology>
    </subcellularLocation>
</comment>
<keyword evidence="4 5" id="KW-0472">Membrane</keyword>
<dbReference type="NCBIfam" id="TIGR03061">
    <property type="entry name" value="pip_yhgE_Nterm"/>
    <property type="match status" value="1"/>
</dbReference>
<evidence type="ECO:0000313" key="8">
    <source>
        <dbReference type="EMBL" id="SDX26739.1"/>
    </source>
</evidence>
<dbReference type="GO" id="GO:0016020">
    <property type="term" value="C:membrane"/>
    <property type="evidence" value="ECO:0007669"/>
    <property type="project" value="UniProtKB-SubCell"/>
</dbReference>
<feature type="domain" description="ABC-2 type transporter transmembrane" evidence="7">
    <location>
        <begin position="23"/>
        <end position="156"/>
    </location>
</feature>
<evidence type="ECO:0000256" key="4">
    <source>
        <dbReference type="ARBA" id="ARBA00023136"/>
    </source>
</evidence>
<evidence type="ECO:0000256" key="3">
    <source>
        <dbReference type="ARBA" id="ARBA00022989"/>
    </source>
</evidence>
<gene>
    <name evidence="8" type="ORF">SAMN05444487_11318</name>
</gene>
<organism evidence="8 9">
    <name type="scientific">Marininema mesophilum</name>
    <dbReference type="NCBI Taxonomy" id="1048340"/>
    <lineage>
        <taxon>Bacteria</taxon>
        <taxon>Bacillati</taxon>
        <taxon>Bacillota</taxon>
        <taxon>Bacilli</taxon>
        <taxon>Bacillales</taxon>
        <taxon>Thermoactinomycetaceae</taxon>
        <taxon>Marininema</taxon>
    </lineage>
</organism>
<accession>A0A1H3ACZ6</accession>
<evidence type="ECO:0000256" key="1">
    <source>
        <dbReference type="ARBA" id="ARBA00004141"/>
    </source>
</evidence>
<keyword evidence="2 5" id="KW-0812">Transmembrane</keyword>
<dbReference type="InterPro" id="IPR051328">
    <property type="entry name" value="T7SS_ABC-Transporter"/>
</dbReference>
<feature type="domain" description="ABC-2 type transporter transmembrane" evidence="6">
    <location>
        <begin position="539"/>
        <end position="644"/>
    </location>
</feature>
<feature type="transmembrane region" description="Helical" evidence="5">
    <location>
        <begin position="597"/>
        <end position="617"/>
    </location>
</feature>
<evidence type="ECO:0000256" key="2">
    <source>
        <dbReference type="ARBA" id="ARBA00022692"/>
    </source>
</evidence>
<feature type="transmembrane region" description="Helical" evidence="5">
    <location>
        <begin position="658"/>
        <end position="678"/>
    </location>
</feature>
<evidence type="ECO:0000259" key="6">
    <source>
        <dbReference type="Pfam" id="PF01061"/>
    </source>
</evidence>
<sequence>MLRRKRRSRLALYDIVKHRPLISVMIGIFLVPLIYSGIYLTAFFDPYSKMEDLPVAVVNEDQGATIDGGKLNVGKNLAEKLKKDPKLKWSFVDKEEMREGFKKNRYYLGIVIPKNFSKNAASVEKVHPSKGRIQYYADEGSNYLAPQIGKRAILTLQTKVERELSRTYAEKVFEKMGKSAKDLAKAADGADTLKEASDKAQGATGKLEEGTSKMLKAVKPLAPGIAKLDQGSEQLLKGQKQATAATGQLSDGADQVDAGLGTLRNEVKKVQTKINPIKDIIKKLKDVLDQPGWTKPSILLKDRLDKIEQQDGQIEGNLNQLIKKNPELKDSSEINAIQAKIDEKRELNQSLLQAANQLDSIWDTLRSKVDDLYQKLLDFDKMVDGINKLAAGADKMAGGLDKLDQGQNALLAGTKKLNAGLDEVNKAPAPLIDGLTKIDQGLKKLEPGLGKIKDGQGELADGLFKGVKNAKDALVGKDKKADQMSHPVAVNQTEIDHVPNYASGFAPYFISLSLWVGAMLLFTVLDLKRPTLNDERPLSIMSAIAVAIIQALLLVTTLIYIVGVKPEQPGWVYLFTIVTALTFTSINHLLVSMFKDVGRFLSIILLMLQLASSAGTYPVEMLPEFFQSIHAFLPMSYSVEGLREAVSSHGQDILTHNLWVLIGYTVGAYGLKIAYDWLKKRVIIRSRTES</sequence>
<dbReference type="GO" id="GO:0140359">
    <property type="term" value="F:ABC-type transporter activity"/>
    <property type="evidence" value="ECO:0007669"/>
    <property type="project" value="InterPro"/>
</dbReference>
<dbReference type="PANTHER" id="PTHR43077">
    <property type="entry name" value="TRANSPORT PERMEASE YVFS-RELATED"/>
    <property type="match status" value="1"/>
</dbReference>
<dbReference type="OrthoDB" id="9811483at2"/>
<evidence type="ECO:0000259" key="7">
    <source>
        <dbReference type="Pfam" id="PF12698"/>
    </source>
</evidence>
<proteinExistence type="predicted"/>
<dbReference type="InterPro" id="IPR017501">
    <property type="entry name" value="Phage_infect_YhgE_C"/>
</dbReference>
<keyword evidence="9" id="KW-1185">Reference proteome</keyword>
<dbReference type="NCBIfam" id="TIGR03062">
    <property type="entry name" value="pip_yhgE_Cterm"/>
    <property type="match status" value="1"/>
</dbReference>
<name>A0A1H3ACZ6_9BACL</name>